<evidence type="ECO:0000313" key="2">
    <source>
        <dbReference type="Proteomes" id="UP000287247"/>
    </source>
</evidence>
<protein>
    <recommendedName>
        <fullName evidence="3">Rpn family recombination-promoting nuclease/putative transposase</fullName>
    </recommendedName>
</protein>
<proteinExistence type="predicted"/>
<comment type="caution">
    <text evidence="1">The sequence shown here is derived from an EMBL/GenBank/DDBJ whole genome shotgun (WGS) entry which is preliminary data.</text>
</comment>
<dbReference type="AlphaFoldDB" id="A0A401ID46"/>
<evidence type="ECO:0008006" key="3">
    <source>
        <dbReference type="Google" id="ProtNLM"/>
    </source>
</evidence>
<sequence>MFSLSDLKNTKVYQEALEEGKQEGEKIGQQKAKVEAVPQLLALGLSVEQIASALNLTVEQVKKTAQK</sequence>
<reference evidence="2" key="1">
    <citation type="submission" date="2017-05" db="EMBL/GenBank/DDBJ databases">
        <title>Physiological properties and genetic analysis related to exopolysaccharide production of fresh-water unicellular cyanobacterium Aphanothece sacrum, Suizenji Nori, that has been cultured as a food source in Japan.</title>
        <authorList>
            <person name="Kanesaki Y."/>
            <person name="Yoshikawa S."/>
            <person name="Ohki K."/>
        </authorList>
    </citation>
    <scope>NUCLEOTIDE SEQUENCE [LARGE SCALE GENOMIC DNA]</scope>
    <source>
        <strain evidence="2">FPU1</strain>
    </source>
</reference>
<organism evidence="1 2">
    <name type="scientific">Aphanothece sacrum FPU1</name>
    <dbReference type="NCBI Taxonomy" id="1920663"/>
    <lineage>
        <taxon>Bacteria</taxon>
        <taxon>Bacillati</taxon>
        <taxon>Cyanobacteriota</taxon>
        <taxon>Cyanophyceae</taxon>
        <taxon>Oscillatoriophycideae</taxon>
        <taxon>Chroococcales</taxon>
        <taxon>Aphanothecaceae</taxon>
        <taxon>Aphanothece</taxon>
    </lineage>
</organism>
<dbReference type="Proteomes" id="UP000287247">
    <property type="component" value="Unassembled WGS sequence"/>
</dbReference>
<accession>A0A401ID46</accession>
<gene>
    <name evidence="1" type="ORF">AsFPU1_0548</name>
</gene>
<keyword evidence="2" id="KW-1185">Reference proteome</keyword>
<name>A0A401ID46_APHSA</name>
<evidence type="ECO:0000313" key="1">
    <source>
        <dbReference type="EMBL" id="GBF79156.1"/>
    </source>
</evidence>
<dbReference type="EMBL" id="BDQK01000001">
    <property type="protein sequence ID" value="GBF79156.1"/>
    <property type="molecule type" value="Genomic_DNA"/>
</dbReference>